<sequence>MTGSQGTANRNNATQNSRIADPIGMEVFTNRLLTITEEMGNTLIRSSFSTNIKERRDCSVGLFDRAGRLVAQASHIPIHLGSLRGSVRAVLERFPVETMNPGEAYISNDPYLAGGTHMPDISIVTPMFADGEVRFFAANIAHHSDVGGSVPGSISAGARTVFEEGIRIPPLKVMKGGAIDEEMLYFIAQNTREPEERILDLKVQIATNQRGIQALDDLVRRMGLDAVTQAIEDVLSYTAIRLQRRIAELEGKRGSFTCHLDDDGSGGDPVPIKATVWVENGTLVVDFDGTGPQARGALNVTTSALEATVFYATRALLDPRLMPNEGMMRSIDIRADKGLIVNAQFPAAVGARSITCQKAARAIFGAFREILSEDKALSSGNDDLPTIVFSARHARREGTYVYLETLGGGGPASSQMDGMSAIHVHVTNTSNLPVEALENEYPLSVDEYALVEGSGGAGRHRGGLGIARQISALSDGTIFSARSDGHKFAASGVAGGKDGATARLYRNHGTDREESLNSKVTHLVLTTGESIRIETPGAGGFGDPAERDREAIERDIRDGLITAEAAAVDYGPRG</sequence>
<dbReference type="RefSeq" id="WP_037457338.1">
    <property type="nucleotide sequence ID" value="NZ_AVFL01000019.1"/>
</dbReference>
<evidence type="ECO:0000259" key="1">
    <source>
        <dbReference type="Pfam" id="PF02538"/>
    </source>
</evidence>
<evidence type="ECO:0000313" key="2">
    <source>
        <dbReference type="EMBL" id="EWY38250.1"/>
    </source>
</evidence>
<evidence type="ECO:0000313" key="3">
    <source>
        <dbReference type="Proteomes" id="UP000019486"/>
    </source>
</evidence>
<dbReference type="InterPro" id="IPR003692">
    <property type="entry name" value="Hydantoinase_B"/>
</dbReference>
<dbReference type="GO" id="GO:0005829">
    <property type="term" value="C:cytosol"/>
    <property type="evidence" value="ECO:0007669"/>
    <property type="project" value="TreeGrafter"/>
</dbReference>
<dbReference type="PATRIC" id="fig|1385369.3.peg.4613"/>
<protein>
    <submittedName>
        <fullName evidence="2">5-oxoprolinase</fullName>
    </submittedName>
</protein>
<dbReference type="OrthoDB" id="9761586at2"/>
<dbReference type="STRING" id="1385369.N825_13665"/>
<proteinExistence type="predicted"/>
<accession>W9GWH4</accession>
<name>W9GWH4_9PROT</name>
<dbReference type="PANTHER" id="PTHR11365:SF23">
    <property type="entry name" value="HYPOTHETICAL 5-OXOPROLINASE (EUROFUNG)-RELATED"/>
    <property type="match status" value="1"/>
</dbReference>
<dbReference type="GO" id="GO:0006749">
    <property type="term" value="P:glutathione metabolic process"/>
    <property type="evidence" value="ECO:0007669"/>
    <property type="project" value="TreeGrafter"/>
</dbReference>
<organism evidence="2 3">
    <name type="scientific">Skermanella stibiiresistens SB22</name>
    <dbReference type="NCBI Taxonomy" id="1385369"/>
    <lineage>
        <taxon>Bacteria</taxon>
        <taxon>Pseudomonadati</taxon>
        <taxon>Pseudomonadota</taxon>
        <taxon>Alphaproteobacteria</taxon>
        <taxon>Rhodospirillales</taxon>
        <taxon>Azospirillaceae</taxon>
        <taxon>Skermanella</taxon>
    </lineage>
</organism>
<dbReference type="PANTHER" id="PTHR11365">
    <property type="entry name" value="5-OXOPROLINASE RELATED"/>
    <property type="match status" value="1"/>
</dbReference>
<reference evidence="2 3" key="1">
    <citation type="submission" date="2013-08" db="EMBL/GenBank/DDBJ databases">
        <title>The genome sequence of Skermanella stibiiresistens.</title>
        <authorList>
            <person name="Zhu W."/>
            <person name="Wang G."/>
        </authorList>
    </citation>
    <scope>NUCLEOTIDE SEQUENCE [LARGE SCALE GENOMIC DNA]</scope>
    <source>
        <strain evidence="2 3">SB22</strain>
    </source>
</reference>
<dbReference type="Proteomes" id="UP000019486">
    <property type="component" value="Unassembled WGS sequence"/>
</dbReference>
<feature type="domain" description="Hydantoinase B/oxoprolinase" evidence="1">
    <location>
        <begin position="21"/>
        <end position="544"/>
    </location>
</feature>
<dbReference type="Pfam" id="PF02538">
    <property type="entry name" value="Hydantoinase_B"/>
    <property type="match status" value="1"/>
</dbReference>
<comment type="caution">
    <text evidence="2">The sequence shown here is derived from an EMBL/GenBank/DDBJ whole genome shotgun (WGS) entry which is preliminary data.</text>
</comment>
<dbReference type="AlphaFoldDB" id="W9GWH4"/>
<dbReference type="EMBL" id="AVFL01000019">
    <property type="protein sequence ID" value="EWY38250.1"/>
    <property type="molecule type" value="Genomic_DNA"/>
</dbReference>
<keyword evidence="3" id="KW-1185">Reference proteome</keyword>
<gene>
    <name evidence="2" type="ORF">N825_13665</name>
</gene>
<dbReference type="InterPro" id="IPR045079">
    <property type="entry name" value="Oxoprolinase-like"/>
</dbReference>
<dbReference type="GO" id="GO:0017168">
    <property type="term" value="F:5-oxoprolinase (ATP-hydrolyzing) activity"/>
    <property type="evidence" value="ECO:0007669"/>
    <property type="project" value="TreeGrafter"/>
</dbReference>